<protein>
    <submittedName>
        <fullName evidence="1">Uncharacterized protein</fullName>
    </submittedName>
</protein>
<reference evidence="1" key="1">
    <citation type="submission" date="2017-02" db="EMBL/GenBank/DDBJ databases">
        <title>Genome of Microbulbifer agarilyticus GP101.</title>
        <authorList>
            <person name="Jung J."/>
            <person name="Bae S.S."/>
            <person name="Baek K."/>
        </authorList>
    </citation>
    <scope>NUCLEOTIDE SEQUENCE [LARGE SCALE GENOMIC DNA]</scope>
    <source>
        <strain evidence="1">GP101</strain>
    </source>
</reference>
<proteinExistence type="predicted"/>
<name>A0A1Q2M407_9GAMM</name>
<dbReference type="OrthoDB" id="9851906at2"/>
<evidence type="ECO:0000313" key="1">
    <source>
        <dbReference type="EMBL" id="AQQ67464.1"/>
    </source>
</evidence>
<organism evidence="1 2">
    <name type="scientific">Microbulbifer agarilyticus</name>
    <dbReference type="NCBI Taxonomy" id="260552"/>
    <lineage>
        <taxon>Bacteria</taxon>
        <taxon>Pseudomonadati</taxon>
        <taxon>Pseudomonadota</taxon>
        <taxon>Gammaproteobacteria</taxon>
        <taxon>Cellvibrionales</taxon>
        <taxon>Microbulbiferaceae</taxon>
        <taxon>Microbulbifer</taxon>
    </lineage>
</organism>
<sequence>MTIHRAYTTITRMISVLLPVPSEVSAGDMHAVQMACERAHTREEKPLNRYTRKDPRHPYWERHAERIRLRGTHPREVQEG</sequence>
<dbReference type="RefSeq" id="WP_077402836.1">
    <property type="nucleotide sequence ID" value="NZ_CP019650.1"/>
</dbReference>
<dbReference type="Proteomes" id="UP000188219">
    <property type="component" value="Chromosome"/>
</dbReference>
<evidence type="ECO:0000313" key="2">
    <source>
        <dbReference type="Proteomes" id="UP000188219"/>
    </source>
</evidence>
<dbReference type="STRING" id="260552.Mag101_07300"/>
<keyword evidence="2" id="KW-1185">Reference proteome</keyword>
<gene>
    <name evidence="1" type="ORF">Mag101_07300</name>
</gene>
<dbReference type="KEGG" id="maga:Mag101_07300"/>
<dbReference type="EMBL" id="CP019650">
    <property type="protein sequence ID" value="AQQ67464.1"/>
    <property type="molecule type" value="Genomic_DNA"/>
</dbReference>
<dbReference type="AlphaFoldDB" id="A0A1Q2M407"/>
<accession>A0A1Q2M407</accession>